<keyword evidence="1" id="KW-0472">Membrane</keyword>
<dbReference type="SUPFAM" id="SSF103088">
    <property type="entry name" value="OmpA-like"/>
    <property type="match status" value="1"/>
</dbReference>
<evidence type="ECO:0000313" key="4">
    <source>
        <dbReference type="EMBL" id="TET60239.1"/>
    </source>
</evidence>
<reference evidence="4 5" key="1">
    <citation type="submission" date="2019-03" db="EMBL/GenBank/DDBJ databases">
        <title>Metabolic potential of uncultured bacteria and archaea associated with petroleum seepage in deep-sea sediments.</title>
        <authorList>
            <person name="Dong X."/>
            <person name="Hubert C."/>
        </authorList>
    </citation>
    <scope>NUCLEOTIDE SEQUENCE [LARGE SCALE GENOMIC DNA]</scope>
    <source>
        <strain evidence="4">E29_bin52</strain>
    </source>
</reference>
<feature type="domain" description="OmpA-like" evidence="3">
    <location>
        <begin position="174"/>
        <end position="299"/>
    </location>
</feature>
<dbReference type="EMBL" id="SOIZ01000312">
    <property type="protein sequence ID" value="TET60239.1"/>
    <property type="molecule type" value="Genomic_DNA"/>
</dbReference>
<dbReference type="InterPro" id="IPR050330">
    <property type="entry name" value="Bact_OuterMem_StrucFunc"/>
</dbReference>
<accession>A0A523W089</accession>
<evidence type="ECO:0000256" key="1">
    <source>
        <dbReference type="PROSITE-ProRule" id="PRU00473"/>
    </source>
</evidence>
<name>A0A523W089_UNCAE</name>
<comment type="caution">
    <text evidence="4">The sequence shown here is derived from an EMBL/GenBank/DDBJ whole genome shotgun (WGS) entry which is preliminary data.</text>
</comment>
<dbReference type="Pfam" id="PF00691">
    <property type="entry name" value="OmpA"/>
    <property type="match status" value="1"/>
</dbReference>
<evidence type="ECO:0000259" key="3">
    <source>
        <dbReference type="PROSITE" id="PS51123"/>
    </source>
</evidence>
<dbReference type="InterPro" id="IPR006665">
    <property type="entry name" value="OmpA-like"/>
</dbReference>
<protein>
    <submittedName>
        <fullName evidence="4">Chemotaxis protein MotB</fullName>
    </submittedName>
</protein>
<dbReference type="CDD" id="cd07185">
    <property type="entry name" value="OmpA_C-like"/>
    <property type="match status" value="1"/>
</dbReference>
<dbReference type="AlphaFoldDB" id="A0A523W089"/>
<proteinExistence type="predicted"/>
<dbReference type="Proteomes" id="UP000319130">
    <property type="component" value="Unassembled WGS sequence"/>
</dbReference>
<evidence type="ECO:0000313" key="5">
    <source>
        <dbReference type="Proteomes" id="UP000319130"/>
    </source>
</evidence>
<sequence>MVLKGERDSLEEARSQLEHENLSLENNVALLVADNVKLEEILRAKSDTLSKNIVDLRDHIASLKNENSVLKAENEDLKKNVETLKGNLDTLQSQVAALEAKNKTLQSEAEVQVNNLQNRIVALEEENKALQSEAKALELQKEEERLEMKSAYEALLEDMKTEIDKGKITITQLRGKLKVNMLDEILFDSGKTTIKPQGVEVLERVGNILLTVKDRAINIEGHTDNVPIGAELSKKYPTNWELSAARASNVARYLQEKIGIDPSLLSATGYGEYQPVASNESKEGRAKNRRIEIVLVPSEIVPVSRK</sequence>
<dbReference type="PANTHER" id="PTHR30329">
    <property type="entry name" value="STATOR ELEMENT OF FLAGELLAR MOTOR COMPLEX"/>
    <property type="match status" value="1"/>
</dbReference>
<evidence type="ECO:0000256" key="2">
    <source>
        <dbReference type="SAM" id="Coils"/>
    </source>
</evidence>
<keyword evidence="2" id="KW-0175">Coiled coil</keyword>
<dbReference type="GO" id="GO:0016020">
    <property type="term" value="C:membrane"/>
    <property type="evidence" value="ECO:0007669"/>
    <property type="project" value="UniProtKB-UniRule"/>
</dbReference>
<feature type="coiled-coil region" evidence="2">
    <location>
        <begin position="7"/>
        <end position="154"/>
    </location>
</feature>
<dbReference type="PANTHER" id="PTHR30329:SF21">
    <property type="entry name" value="LIPOPROTEIN YIAD-RELATED"/>
    <property type="match status" value="1"/>
</dbReference>
<dbReference type="PROSITE" id="PS51123">
    <property type="entry name" value="OMPA_2"/>
    <property type="match status" value="1"/>
</dbReference>
<gene>
    <name evidence="4" type="ORF">E3J48_06920</name>
</gene>
<organism evidence="4 5">
    <name type="scientific">Aerophobetes bacterium</name>
    <dbReference type="NCBI Taxonomy" id="2030807"/>
    <lineage>
        <taxon>Bacteria</taxon>
        <taxon>Candidatus Aerophobota</taxon>
    </lineage>
</organism>
<dbReference type="Gene3D" id="3.30.1330.60">
    <property type="entry name" value="OmpA-like domain"/>
    <property type="match status" value="1"/>
</dbReference>
<dbReference type="InterPro" id="IPR036737">
    <property type="entry name" value="OmpA-like_sf"/>
</dbReference>
<dbReference type="Gene3D" id="1.10.287.1490">
    <property type="match status" value="1"/>
</dbReference>